<gene>
    <name evidence="7" type="ORF">C8A01DRAFT_32737</name>
</gene>
<reference evidence="8" key="1">
    <citation type="journal article" date="2023" name="Mol. Phylogenet. Evol.">
        <title>Genome-scale phylogeny and comparative genomics of the fungal order Sordariales.</title>
        <authorList>
            <person name="Hensen N."/>
            <person name="Bonometti L."/>
            <person name="Westerberg I."/>
            <person name="Brannstrom I.O."/>
            <person name="Guillou S."/>
            <person name="Cros-Aarteil S."/>
            <person name="Calhoun S."/>
            <person name="Haridas S."/>
            <person name="Kuo A."/>
            <person name="Mondo S."/>
            <person name="Pangilinan J."/>
            <person name="Riley R."/>
            <person name="LaButti K."/>
            <person name="Andreopoulos B."/>
            <person name="Lipzen A."/>
            <person name="Chen C."/>
            <person name="Yan M."/>
            <person name="Daum C."/>
            <person name="Ng V."/>
            <person name="Clum A."/>
            <person name="Steindorff A."/>
            <person name="Ohm R.A."/>
            <person name="Martin F."/>
            <person name="Silar P."/>
            <person name="Natvig D.O."/>
            <person name="Lalanne C."/>
            <person name="Gautier V."/>
            <person name="Ament-Velasquez S.L."/>
            <person name="Kruys A."/>
            <person name="Hutchinson M.I."/>
            <person name="Powell A.J."/>
            <person name="Barry K."/>
            <person name="Miller A.N."/>
            <person name="Grigoriev I.V."/>
            <person name="Debuchy R."/>
            <person name="Gladieux P."/>
            <person name="Hiltunen Thoren M."/>
            <person name="Johannesson H."/>
        </authorList>
    </citation>
    <scope>NUCLEOTIDE SEQUENCE [LARGE SCALE GENOMIC DNA]</scope>
    <source>
        <strain evidence="8">CBS 284.82</strain>
    </source>
</reference>
<evidence type="ECO:0000313" key="8">
    <source>
        <dbReference type="Proteomes" id="UP001303115"/>
    </source>
</evidence>
<dbReference type="SMART" id="SM00300">
    <property type="entry name" value="ChSh"/>
    <property type="match status" value="1"/>
</dbReference>
<dbReference type="InterPro" id="IPR021840">
    <property type="entry name" value="DUF3433"/>
</dbReference>
<comment type="subcellular location">
    <subcellularLocation>
        <location evidence="1">Nucleus</location>
    </subcellularLocation>
</comment>
<feature type="compositionally biased region" description="Polar residues" evidence="4">
    <location>
        <begin position="1367"/>
        <end position="1376"/>
    </location>
</feature>
<feature type="transmembrane region" description="Helical" evidence="5">
    <location>
        <begin position="175"/>
        <end position="200"/>
    </location>
</feature>
<feature type="transmembrane region" description="Helical" evidence="5">
    <location>
        <begin position="531"/>
        <end position="551"/>
    </location>
</feature>
<dbReference type="PROSITE" id="PS50013">
    <property type="entry name" value="CHROMO_2"/>
    <property type="match status" value="1"/>
</dbReference>
<dbReference type="InterPro" id="IPR008251">
    <property type="entry name" value="Chromo_shadow_dom"/>
</dbReference>
<proteinExistence type="predicted"/>
<keyword evidence="5" id="KW-1133">Transmembrane helix</keyword>
<feature type="transmembrane region" description="Helical" evidence="5">
    <location>
        <begin position="646"/>
        <end position="666"/>
    </location>
</feature>
<dbReference type="Proteomes" id="UP001303115">
    <property type="component" value="Unassembled WGS sequence"/>
</dbReference>
<keyword evidence="8" id="KW-1185">Reference proteome</keyword>
<dbReference type="SUPFAM" id="SSF54160">
    <property type="entry name" value="Chromo domain-like"/>
    <property type="match status" value="2"/>
</dbReference>
<feature type="region of interest" description="Disordered" evidence="4">
    <location>
        <begin position="1347"/>
        <end position="1402"/>
    </location>
</feature>
<feature type="transmembrane region" description="Helical" evidence="5">
    <location>
        <begin position="110"/>
        <end position="129"/>
    </location>
</feature>
<evidence type="ECO:0000259" key="6">
    <source>
        <dbReference type="PROSITE" id="PS50013"/>
    </source>
</evidence>
<dbReference type="PANTHER" id="PTHR37544">
    <property type="entry name" value="SPRAY-RELATED"/>
    <property type="match status" value="1"/>
</dbReference>
<comment type="subunit">
    <text evidence="2">Component of the NuA4 histone acetyltransferase complex.</text>
</comment>
<feature type="compositionally biased region" description="Low complexity" evidence="4">
    <location>
        <begin position="20"/>
        <end position="32"/>
    </location>
</feature>
<feature type="domain" description="Chromo" evidence="6">
    <location>
        <begin position="1292"/>
        <end position="1353"/>
    </location>
</feature>
<feature type="transmembrane region" description="Helical" evidence="5">
    <location>
        <begin position="70"/>
        <end position="89"/>
    </location>
</feature>
<feature type="transmembrane region" description="Helical" evidence="5">
    <location>
        <begin position="686"/>
        <end position="706"/>
    </location>
</feature>
<feature type="region of interest" description="Disordered" evidence="4">
    <location>
        <begin position="1"/>
        <end position="57"/>
    </location>
</feature>
<keyword evidence="5" id="KW-0812">Transmembrane</keyword>
<dbReference type="PANTHER" id="PTHR37544:SF1">
    <property type="entry name" value="PHOSPHORIBOSYLAMINOIMIDAZOLE-SUCCINOCARBOXAMIDE SYNTHASE"/>
    <property type="match status" value="1"/>
</dbReference>
<dbReference type="SMART" id="SM00298">
    <property type="entry name" value="CHROMO"/>
    <property type="match status" value="1"/>
</dbReference>
<evidence type="ECO:0000256" key="2">
    <source>
        <dbReference type="ARBA" id="ARBA00011353"/>
    </source>
</evidence>
<evidence type="ECO:0000256" key="5">
    <source>
        <dbReference type="SAM" id="Phobius"/>
    </source>
</evidence>
<dbReference type="Pfam" id="PF00385">
    <property type="entry name" value="Chromo"/>
    <property type="match status" value="1"/>
</dbReference>
<keyword evidence="5" id="KW-0472">Membrane</keyword>
<protein>
    <recommendedName>
        <fullName evidence="6">Chromo domain-containing protein</fullName>
    </recommendedName>
</protein>
<dbReference type="InterPro" id="IPR000953">
    <property type="entry name" value="Chromo/chromo_shadow_dom"/>
</dbReference>
<organism evidence="7 8">
    <name type="scientific">Parachaetomium inaequale</name>
    <dbReference type="NCBI Taxonomy" id="2588326"/>
    <lineage>
        <taxon>Eukaryota</taxon>
        <taxon>Fungi</taxon>
        <taxon>Dikarya</taxon>
        <taxon>Ascomycota</taxon>
        <taxon>Pezizomycotina</taxon>
        <taxon>Sordariomycetes</taxon>
        <taxon>Sordariomycetidae</taxon>
        <taxon>Sordariales</taxon>
        <taxon>Chaetomiaceae</taxon>
        <taxon>Parachaetomium</taxon>
    </lineage>
</organism>
<dbReference type="CDD" id="cd00024">
    <property type="entry name" value="CD_CSD"/>
    <property type="match status" value="1"/>
</dbReference>
<feature type="region of interest" description="Disordered" evidence="4">
    <location>
        <begin position="1224"/>
        <end position="1287"/>
    </location>
</feature>
<dbReference type="Pfam" id="PF01393">
    <property type="entry name" value="Chromo_shadow"/>
    <property type="match status" value="1"/>
</dbReference>
<sequence>MPPASDPDALAMGAAGPQNASSLEDAASSLLDHQPLTGPGKSRDSSPHRPPRGARTCGISSPQSLYLRRYFLAGMALLCALLVAALEILNYFSNREQGFASAPGGMHYYLWRYGPAFVLTIIAAVWGQLEYRIQVFVPWIQLTRGPLPATGNLLLNYVTPWSIISLIRSLSTRHFAVALGISGGIISRVLIVVSTGLLAAETKQLGFDTEFRMVDHFNLSLNAGHYYLNSLADTGVALWANAHGNVPYRPGTTPDRAALSFIPTEMDLDPDVTVSANVLVFSVDQECAAFSWTYPTDKASGDWFSLADIMPQSDFDQLSPFCVWFGGDFSRDPNPALTNNVSSHYINSTILVDLYCPKAGPSPPPTDTARIFTSIGLDLPGNVSTVSALLCHPTYSLTLRQVTTSRGNSSGGAVLNIAGDVAEDMDLGVAPSVLTDDILKSMGGFGTLTEFFDLDLPDFVDLMNLTTPQSDWKAFADNTLFSSAFQQTFRTLAALTVKYTKTIPATDNERVPGRITYKTPRLVVTMLSLRAMEALLAVLALVALLLCLYNFKPLSKNLPSLMTTVMVLAGSSRLAQTMAADRVPSLETFTAGLSGHLFSSSADLRSVQLQVDPQFDDRQMAHAKVPLHDAGHPVLKWWRPTAATKTFRVALIVTTLLLFVTLEVVYQVSNKNGGFADVFTEGNSQYLWLYLPSFSMACLGLAYGALDTATRTLHPYLELSRATHGNRDAMQSDPRSSTALVAVAKTLCRGFFGLSAIISTSMLAGLLIIAASGLYSTTESVSRPESVSLDLESWFDIRSAPQKQGMYGLGVSSPDALTSQAIHFSNLSSPAGAYGEFAFAMLETSGLGGHDHASNPPTTLRARIPAAQTRANCSLYRFWDSIELDPDSSSYGFSLVVPPPPGCTRGDSNAPSDDRYLDLGQGAGKTPPPGYFGFVSNLWWKRLPNATLPGGGFTPDSRTPYTVCSDDTQHLFVIYGRRIDLTMHNVTLLHCLPFVQAVEVDATFAVPSLTVDDTISPPVAIGTPTPWHSTNRSHNSIPLPEIMADESEAVDAFFTILTLGGRAATPLDALTGRDRIAAMTARIDQVYAQLGAQALHFNFRRPMANITATAADPDGRPPPGNGTGKAEGVLFVAPPPGKGRLAQTAVSTRVLEALLLCLAVCGGVSFWVLRGTEELLPADPGSVAARMGLLAGSELVERVRRDGVGAVEGMRVGLGWWERPAFSDEETSDVDMQSSSAKKPARASKPPATSYKEELPEDDDALSADDKNGDAGADNDEEGGDDDDEDLDEEVYVVEKIMSHMVDKGKPLFEVKWEGYDKKSDRTWEPEENLVDNASDALNEYLESIGGREKLYEDSAKALKNKKRSRPSSSTPQASGKRSRPNGEHPGDSEPPLSAKAVTWKPPPGSWENHVAHLDACEDEESGKLMVYLTWKNGHKTQHTTNVIYQRCPQRMLQFYERHVRIIKRDPDADSVNEASQ</sequence>
<evidence type="ECO:0000313" key="7">
    <source>
        <dbReference type="EMBL" id="KAK4043098.1"/>
    </source>
</evidence>
<evidence type="ECO:0000256" key="3">
    <source>
        <dbReference type="ARBA" id="ARBA00023242"/>
    </source>
</evidence>
<evidence type="ECO:0000256" key="4">
    <source>
        <dbReference type="SAM" id="MobiDB-lite"/>
    </source>
</evidence>
<dbReference type="InterPro" id="IPR023780">
    <property type="entry name" value="Chromo_domain"/>
</dbReference>
<comment type="caution">
    <text evidence="7">The sequence shown here is derived from an EMBL/GenBank/DDBJ whole genome shotgun (WGS) entry which is preliminary data.</text>
</comment>
<feature type="compositionally biased region" description="Low complexity" evidence="4">
    <location>
        <begin position="1234"/>
        <end position="1248"/>
    </location>
</feature>
<dbReference type="GO" id="GO:0005634">
    <property type="term" value="C:nucleus"/>
    <property type="evidence" value="ECO:0007669"/>
    <property type="project" value="UniProtKB-SubCell"/>
</dbReference>
<dbReference type="EMBL" id="MU854331">
    <property type="protein sequence ID" value="KAK4043098.1"/>
    <property type="molecule type" value="Genomic_DNA"/>
</dbReference>
<dbReference type="Gene3D" id="2.40.50.40">
    <property type="match status" value="2"/>
</dbReference>
<dbReference type="GO" id="GO:0000792">
    <property type="term" value="C:heterochromatin"/>
    <property type="evidence" value="ECO:0007669"/>
    <property type="project" value="UniProtKB-ARBA"/>
</dbReference>
<feature type="compositionally biased region" description="Basic and acidic residues" evidence="4">
    <location>
        <begin position="1347"/>
        <end position="1357"/>
    </location>
</feature>
<evidence type="ECO:0000256" key="1">
    <source>
        <dbReference type="ARBA" id="ARBA00004123"/>
    </source>
</evidence>
<dbReference type="Pfam" id="PF11915">
    <property type="entry name" value="DUF3433"/>
    <property type="match status" value="2"/>
</dbReference>
<dbReference type="GO" id="GO:0006338">
    <property type="term" value="P:chromatin remodeling"/>
    <property type="evidence" value="ECO:0007669"/>
    <property type="project" value="UniProtKB-ARBA"/>
</dbReference>
<dbReference type="CDD" id="cd18657">
    <property type="entry name" value="CSD_Swi6"/>
    <property type="match status" value="1"/>
</dbReference>
<dbReference type="PROSITE" id="PS00598">
    <property type="entry name" value="CHROMO_1"/>
    <property type="match status" value="1"/>
</dbReference>
<feature type="transmembrane region" description="Helical" evidence="5">
    <location>
        <begin position="751"/>
        <end position="775"/>
    </location>
</feature>
<name>A0AAN6PL76_9PEZI</name>
<dbReference type="InterPro" id="IPR023779">
    <property type="entry name" value="Chromodomain_CS"/>
</dbReference>
<keyword evidence="3" id="KW-0539">Nucleus</keyword>
<accession>A0AAN6PL76</accession>
<feature type="compositionally biased region" description="Acidic residues" evidence="4">
    <location>
        <begin position="1273"/>
        <end position="1287"/>
    </location>
</feature>
<dbReference type="InterPro" id="IPR016197">
    <property type="entry name" value="Chromo-like_dom_sf"/>
</dbReference>